<dbReference type="InterPro" id="IPR045473">
    <property type="entry name" value="ASM_C"/>
</dbReference>
<evidence type="ECO:0000259" key="5">
    <source>
        <dbReference type="Pfam" id="PF19272"/>
    </source>
</evidence>
<name>A0AAJ7RVL4_CEPCN</name>
<dbReference type="GO" id="GO:0008081">
    <property type="term" value="F:phosphoric diester hydrolase activity"/>
    <property type="evidence" value="ECO:0007669"/>
    <property type="project" value="TreeGrafter"/>
</dbReference>
<gene>
    <name evidence="7" type="primary">LOC112495361</name>
</gene>
<dbReference type="Proteomes" id="UP000694920">
    <property type="component" value="Unplaced"/>
</dbReference>
<keyword evidence="3" id="KW-0472">Membrane</keyword>
<feature type="signal peptide" evidence="4">
    <location>
        <begin position="1"/>
        <end position="21"/>
    </location>
</feature>
<accession>A0AAJ7RVL4</accession>
<keyword evidence="1" id="KW-0378">Hydrolase</keyword>
<dbReference type="KEGG" id="ccin:112495361"/>
<keyword evidence="3" id="KW-0812">Transmembrane</keyword>
<dbReference type="GO" id="GO:0005615">
    <property type="term" value="C:extracellular space"/>
    <property type="evidence" value="ECO:0007669"/>
    <property type="project" value="TreeGrafter"/>
</dbReference>
<keyword evidence="6" id="KW-1185">Reference proteome</keyword>
<evidence type="ECO:0000256" key="1">
    <source>
        <dbReference type="ARBA" id="ARBA00022801"/>
    </source>
</evidence>
<sequence length="514" mass="60448">MFILDITIVFILYFLININEALERNVSSAVKNKERVMKVREIGYFWHVADVFFDPYYSVLGSPESDCHVAPKQNFTRNCGFFGEFEQCSSFGLVNSIGRMMNLRSKNRTNFYIFTGNVRCPYQIQNSQMIYETMRAFVTNIQDSGLNASIYPSYGWYDYHPFGHHPTKYTTFYSKMSEILRDQWESSAFLQSRWNFGYFSYVQRPYSNLRVIVLNTNYYIKKHVASQSADPSGQWSWLIKQLRDCRLNRQKAYIVMSVPPGVEDIEGGLFRTSEELSWAQKHNKRYLGVIRTFYDVIVAQFASHRSDTFRLIYSKYEKLISFILLSPSIQPHYSNLPSVRMYMYDMKSTKVVDYVQYYFNMSWGNDEMDRKSSEKYWKVRYNFRDHYALPDLSLYSLETLLARMAKGNIFFKRFIKATRAMQYGGDICFGRCKMVMMCLITNIELTDFFECISGSIATIDGRIEDSNDLHQSGRDYMRRYLSPSGSAMRNTISIILLIFCFLVTWAIITRKISI</sequence>
<dbReference type="Pfam" id="PF19272">
    <property type="entry name" value="ASMase_C"/>
    <property type="match status" value="1"/>
</dbReference>
<feature type="transmembrane region" description="Helical" evidence="3">
    <location>
        <begin position="487"/>
        <end position="508"/>
    </location>
</feature>
<dbReference type="PANTHER" id="PTHR10340">
    <property type="entry name" value="SPHINGOMYELIN PHOSPHODIESTERASE"/>
    <property type="match status" value="1"/>
</dbReference>
<reference evidence="7" key="1">
    <citation type="submission" date="2025-08" db="UniProtKB">
        <authorList>
            <consortium name="RefSeq"/>
        </authorList>
    </citation>
    <scope>IDENTIFICATION</scope>
</reference>
<dbReference type="SUPFAM" id="SSF56300">
    <property type="entry name" value="Metallo-dependent phosphatases"/>
    <property type="match status" value="1"/>
</dbReference>
<proteinExistence type="predicted"/>
<evidence type="ECO:0000256" key="3">
    <source>
        <dbReference type="SAM" id="Phobius"/>
    </source>
</evidence>
<keyword evidence="3" id="KW-1133">Transmembrane helix</keyword>
<dbReference type="InterPro" id="IPR029052">
    <property type="entry name" value="Metallo-depent_PP-like"/>
</dbReference>
<keyword evidence="4" id="KW-0732">Signal</keyword>
<protein>
    <submittedName>
        <fullName evidence="7">Acid sphingomyelinase-like phosphodiesterase 3b</fullName>
    </submittedName>
</protein>
<feature type="domain" description="Sphingomyelin phosphodiesterase C-terminal" evidence="5">
    <location>
        <begin position="328"/>
        <end position="454"/>
    </location>
</feature>
<dbReference type="PANTHER" id="PTHR10340:SF57">
    <property type="entry name" value="METALLOPHOS DOMAIN-CONTAINING PROTEIN"/>
    <property type="match status" value="1"/>
</dbReference>
<evidence type="ECO:0000256" key="4">
    <source>
        <dbReference type="SAM" id="SignalP"/>
    </source>
</evidence>
<feature type="chain" id="PRO_5042527065" evidence="4">
    <location>
        <begin position="22"/>
        <end position="514"/>
    </location>
</feature>
<evidence type="ECO:0000313" key="7">
    <source>
        <dbReference type="RefSeq" id="XP_024947416.1"/>
    </source>
</evidence>
<evidence type="ECO:0000256" key="2">
    <source>
        <dbReference type="ARBA" id="ARBA00023180"/>
    </source>
</evidence>
<keyword evidence="2" id="KW-0325">Glycoprotein</keyword>
<evidence type="ECO:0000313" key="6">
    <source>
        <dbReference type="Proteomes" id="UP000694920"/>
    </source>
</evidence>
<dbReference type="AlphaFoldDB" id="A0AAJ7RVL4"/>
<dbReference type="RefSeq" id="XP_024947416.1">
    <property type="nucleotide sequence ID" value="XM_025091648.1"/>
</dbReference>
<dbReference type="GeneID" id="112495361"/>
<organism evidence="6 7">
    <name type="scientific">Cephus cinctus</name>
    <name type="common">Wheat stem sawfly</name>
    <dbReference type="NCBI Taxonomy" id="211228"/>
    <lineage>
        <taxon>Eukaryota</taxon>
        <taxon>Metazoa</taxon>
        <taxon>Ecdysozoa</taxon>
        <taxon>Arthropoda</taxon>
        <taxon>Hexapoda</taxon>
        <taxon>Insecta</taxon>
        <taxon>Pterygota</taxon>
        <taxon>Neoptera</taxon>
        <taxon>Endopterygota</taxon>
        <taxon>Hymenoptera</taxon>
        <taxon>Cephoidea</taxon>
        <taxon>Cephidae</taxon>
        <taxon>Cephus</taxon>
    </lineage>
</organism>